<protein>
    <submittedName>
        <fullName evidence="3">DUF342 domain-containing protein</fullName>
    </submittedName>
</protein>
<gene>
    <name evidence="3" type="ORF">ENJ15_00300</name>
</gene>
<dbReference type="InterPro" id="IPR046865">
    <property type="entry name" value="FapA_b_solenoid"/>
</dbReference>
<evidence type="ECO:0000313" key="3">
    <source>
        <dbReference type="EMBL" id="HHM01423.1"/>
    </source>
</evidence>
<name>A0A7V5RMT4_CALAY</name>
<feature type="domain" description="Flagellar Assembly Protein A N-terminal region" evidence="2">
    <location>
        <begin position="4"/>
        <end position="164"/>
    </location>
</feature>
<dbReference type="Pfam" id="PF03961">
    <property type="entry name" value="FapA"/>
    <property type="match status" value="1"/>
</dbReference>
<comment type="caution">
    <text evidence="3">The sequence shown here is derived from an EMBL/GenBank/DDBJ whole genome shotgun (WGS) entry which is preliminary data.</text>
</comment>
<dbReference type="PANTHER" id="PTHR38032">
    <property type="entry name" value="POLYMERASE-RELATED"/>
    <property type="match status" value="1"/>
</dbReference>
<organism evidence="3">
    <name type="scientific">Caldithrix abyssi</name>
    <dbReference type="NCBI Taxonomy" id="187145"/>
    <lineage>
        <taxon>Bacteria</taxon>
        <taxon>Pseudomonadati</taxon>
        <taxon>Calditrichota</taxon>
        <taxon>Calditrichia</taxon>
        <taxon>Calditrichales</taxon>
        <taxon>Calditrichaceae</taxon>
        <taxon>Caldithrix</taxon>
    </lineage>
</organism>
<dbReference type="AlphaFoldDB" id="A0A7V5RMT4"/>
<sequence>MKPIRIHIADDKYLAYVTILSDPEHFPSEGDILHQLKKAGVIYGIDEDTIKDIAAKKRSVTMKAVARGRYPRGRLHWQMDIRTSKKPYITSKNRADFKNLNQNTPVEKGQIVAVYHPAESVEPGKKVTGETVEPAGIYTIIPQSEDFYLDKDGKTLRAAKTGYLFRSIDRLQISEVYHIRGDVGYGTGNIKVKGPVVIDGDVRSGFRVESEGTIIVNGSVDAANIYSSHGDVIVRDGILGQGRAKVLCGGKLTCGFAQDARLAAQQDVELTSYAINCTVSAGGFVRVTDSKGVIRGGTITAEKGIVTANAGSERGTMTDLVIRHYSEANSTGRLWKLSKTRLETGKRLSFLQKRRQFLDVLKEKKQKLSAEKQAELEKIDGEMKELAEKLKELEREEAELQQTVSKEHMVKEVQVRDVLYRNVHIDIGGRHYTSMTDLKGVRIFRVKDEILIESLRDKNSDYNIFIPDKTNER</sequence>
<dbReference type="Proteomes" id="UP000885771">
    <property type="component" value="Unassembled WGS sequence"/>
</dbReference>
<evidence type="ECO:0000256" key="1">
    <source>
        <dbReference type="SAM" id="Coils"/>
    </source>
</evidence>
<dbReference type="InterPro" id="IPR046866">
    <property type="entry name" value="FapA_N"/>
</dbReference>
<dbReference type="PANTHER" id="PTHR38032:SF1">
    <property type="entry name" value="RNA-BINDING PROTEIN KHPB N-TERMINAL DOMAIN-CONTAINING PROTEIN"/>
    <property type="match status" value="1"/>
</dbReference>
<proteinExistence type="predicted"/>
<dbReference type="EMBL" id="DRLI01000013">
    <property type="protein sequence ID" value="HHM01423.1"/>
    <property type="molecule type" value="Genomic_DNA"/>
</dbReference>
<dbReference type="Pfam" id="PF20250">
    <property type="entry name" value="FapA_N"/>
    <property type="match status" value="1"/>
</dbReference>
<keyword evidence="1" id="KW-0175">Coiled coil</keyword>
<feature type="coiled-coil region" evidence="1">
    <location>
        <begin position="358"/>
        <end position="410"/>
    </location>
</feature>
<accession>A0A7V5RMT4</accession>
<dbReference type="InterPro" id="IPR005646">
    <property type="entry name" value="FapA"/>
</dbReference>
<evidence type="ECO:0000259" key="2">
    <source>
        <dbReference type="Pfam" id="PF20250"/>
    </source>
</evidence>
<reference evidence="3" key="1">
    <citation type="journal article" date="2020" name="mSystems">
        <title>Genome- and Community-Level Interaction Insights into Carbon Utilization and Element Cycling Functions of Hydrothermarchaeota in Hydrothermal Sediment.</title>
        <authorList>
            <person name="Zhou Z."/>
            <person name="Liu Y."/>
            <person name="Xu W."/>
            <person name="Pan J."/>
            <person name="Luo Z.H."/>
            <person name="Li M."/>
        </authorList>
    </citation>
    <scope>NUCLEOTIDE SEQUENCE [LARGE SCALE GENOMIC DNA]</scope>
    <source>
        <strain evidence="3">HyVt-460</strain>
    </source>
</reference>